<evidence type="ECO:0000313" key="2">
    <source>
        <dbReference type="Proteomes" id="UP001186974"/>
    </source>
</evidence>
<reference evidence="1" key="1">
    <citation type="submission" date="2024-09" db="EMBL/GenBank/DDBJ databases">
        <title>Black Yeasts Isolated from many extreme environments.</title>
        <authorList>
            <person name="Coleine C."/>
            <person name="Stajich J.E."/>
            <person name="Selbmann L."/>
        </authorList>
    </citation>
    <scope>NUCLEOTIDE SEQUENCE</scope>
    <source>
        <strain evidence="1">CCFEE 5737</strain>
    </source>
</reference>
<keyword evidence="2" id="KW-1185">Reference proteome</keyword>
<sequence>MARSVVDRAVIIREKYFWPDAQLNFWTIIILATSGTILGVFAEFMDIQKRMGLGTPWLFPYGVVVGALTIVLVIVEIVLIAQRRLLPGFMILWSFILLVLYLT</sequence>
<gene>
    <name evidence="1" type="ORF">LTS18_010938</name>
</gene>
<name>A0ACC3DKR2_9PEZI</name>
<protein>
    <submittedName>
        <fullName evidence="1">Uncharacterized protein</fullName>
    </submittedName>
</protein>
<dbReference type="EMBL" id="JAWDJW010003103">
    <property type="protein sequence ID" value="KAK3077201.1"/>
    <property type="molecule type" value="Genomic_DNA"/>
</dbReference>
<accession>A0ACC3DKR2</accession>
<comment type="caution">
    <text evidence="1">The sequence shown here is derived from an EMBL/GenBank/DDBJ whole genome shotgun (WGS) entry which is preliminary data.</text>
</comment>
<evidence type="ECO:0000313" key="1">
    <source>
        <dbReference type="EMBL" id="KAK3077201.1"/>
    </source>
</evidence>
<feature type="non-terminal residue" evidence="1">
    <location>
        <position position="103"/>
    </location>
</feature>
<proteinExistence type="predicted"/>
<dbReference type="Proteomes" id="UP001186974">
    <property type="component" value="Unassembled WGS sequence"/>
</dbReference>
<organism evidence="1 2">
    <name type="scientific">Coniosporium uncinatum</name>
    <dbReference type="NCBI Taxonomy" id="93489"/>
    <lineage>
        <taxon>Eukaryota</taxon>
        <taxon>Fungi</taxon>
        <taxon>Dikarya</taxon>
        <taxon>Ascomycota</taxon>
        <taxon>Pezizomycotina</taxon>
        <taxon>Dothideomycetes</taxon>
        <taxon>Dothideomycetes incertae sedis</taxon>
        <taxon>Coniosporium</taxon>
    </lineage>
</organism>